<name>A0ACC0AS90_CATRO</name>
<evidence type="ECO:0000313" key="1">
    <source>
        <dbReference type="EMBL" id="KAI5663744.1"/>
    </source>
</evidence>
<reference evidence="2" key="1">
    <citation type="journal article" date="2023" name="Nat. Plants">
        <title>Single-cell RNA sequencing provides a high-resolution roadmap for understanding the multicellular compartmentation of specialized metabolism.</title>
        <authorList>
            <person name="Sun S."/>
            <person name="Shen X."/>
            <person name="Li Y."/>
            <person name="Li Y."/>
            <person name="Wang S."/>
            <person name="Li R."/>
            <person name="Zhang H."/>
            <person name="Shen G."/>
            <person name="Guo B."/>
            <person name="Wei J."/>
            <person name="Xu J."/>
            <person name="St-Pierre B."/>
            <person name="Chen S."/>
            <person name="Sun C."/>
        </authorList>
    </citation>
    <scope>NUCLEOTIDE SEQUENCE [LARGE SCALE GENOMIC DNA]</scope>
</reference>
<dbReference type="EMBL" id="CM044705">
    <property type="protein sequence ID" value="KAI5663744.1"/>
    <property type="molecule type" value="Genomic_DNA"/>
</dbReference>
<protein>
    <submittedName>
        <fullName evidence="1">Uncharacterized protein</fullName>
    </submittedName>
</protein>
<comment type="caution">
    <text evidence="1">The sequence shown here is derived from an EMBL/GenBank/DDBJ whole genome shotgun (WGS) entry which is preliminary data.</text>
</comment>
<keyword evidence="2" id="KW-1185">Reference proteome</keyword>
<organism evidence="1 2">
    <name type="scientific">Catharanthus roseus</name>
    <name type="common">Madagascar periwinkle</name>
    <name type="synonym">Vinca rosea</name>
    <dbReference type="NCBI Taxonomy" id="4058"/>
    <lineage>
        <taxon>Eukaryota</taxon>
        <taxon>Viridiplantae</taxon>
        <taxon>Streptophyta</taxon>
        <taxon>Embryophyta</taxon>
        <taxon>Tracheophyta</taxon>
        <taxon>Spermatophyta</taxon>
        <taxon>Magnoliopsida</taxon>
        <taxon>eudicotyledons</taxon>
        <taxon>Gunneridae</taxon>
        <taxon>Pentapetalae</taxon>
        <taxon>asterids</taxon>
        <taxon>lamiids</taxon>
        <taxon>Gentianales</taxon>
        <taxon>Apocynaceae</taxon>
        <taxon>Rauvolfioideae</taxon>
        <taxon>Vinceae</taxon>
        <taxon>Catharanthinae</taxon>
        <taxon>Catharanthus</taxon>
    </lineage>
</organism>
<proteinExistence type="predicted"/>
<sequence length="172" mass="19935">MDLDDGVIELKTTSSPHDSKDLHSVVARIFRGKIYSIHVIPTVLGNAWKAGARISFKSMDAEMDKYKFNHRFMRIKAKVSLALPLRTGIFINRDDGGFSWSLSGMNRWQRYATTVVDWGIRNKLATGARKFYLDPEIHGKLLFLGCMWDTFMELLMHWSHRLWYHRLTMGLG</sequence>
<evidence type="ECO:0000313" key="2">
    <source>
        <dbReference type="Proteomes" id="UP001060085"/>
    </source>
</evidence>
<accession>A0ACC0AS90</accession>
<gene>
    <name evidence="1" type="ORF">M9H77_23067</name>
</gene>
<dbReference type="Proteomes" id="UP001060085">
    <property type="component" value="Linkage Group LG05"/>
</dbReference>